<dbReference type="PANTHER" id="PTHR31752">
    <property type="entry name" value="AUXIN EFFLUX CARRIER COMPONENT 1B-RELATED"/>
    <property type="match status" value="1"/>
</dbReference>
<comment type="similarity">
    <text evidence="2 8">Belongs to the auxin efflux carrier (TC 2.A.69.1) family.</text>
</comment>
<reference evidence="9 10" key="1">
    <citation type="submission" date="2024-03" db="EMBL/GenBank/DDBJ databases">
        <authorList>
            <person name="Gkanogiannis A."/>
            <person name="Becerra Lopez-Lavalle L."/>
        </authorList>
    </citation>
    <scope>NUCLEOTIDE SEQUENCE [LARGE SCALE GENOMIC DNA]</scope>
</reference>
<protein>
    <recommendedName>
        <fullName evidence="8">Auxin efflux carrier component</fullName>
    </recommendedName>
</protein>
<comment type="caution">
    <text evidence="8">Lacks conserved residue(s) required for the propagation of feature annotation.</text>
</comment>
<feature type="transmembrane region" description="Helical" evidence="8">
    <location>
        <begin position="100"/>
        <end position="120"/>
    </location>
</feature>
<dbReference type="NCBIfam" id="TIGR00946">
    <property type="entry name" value="2a69"/>
    <property type="match status" value="1"/>
</dbReference>
<dbReference type="InterPro" id="IPR051107">
    <property type="entry name" value="Auxin_Efflux_Carrier"/>
</dbReference>
<organism evidence="9 10">
    <name type="scientific">Citrullus colocynthis</name>
    <name type="common">colocynth</name>
    <dbReference type="NCBI Taxonomy" id="252529"/>
    <lineage>
        <taxon>Eukaryota</taxon>
        <taxon>Viridiplantae</taxon>
        <taxon>Streptophyta</taxon>
        <taxon>Embryophyta</taxon>
        <taxon>Tracheophyta</taxon>
        <taxon>Spermatophyta</taxon>
        <taxon>Magnoliopsida</taxon>
        <taxon>eudicotyledons</taxon>
        <taxon>Gunneridae</taxon>
        <taxon>Pentapetalae</taxon>
        <taxon>rosids</taxon>
        <taxon>fabids</taxon>
        <taxon>Cucurbitales</taxon>
        <taxon>Cucurbitaceae</taxon>
        <taxon>Benincaseae</taxon>
        <taxon>Citrullus</taxon>
    </lineage>
</organism>
<feature type="transmembrane region" description="Helical" evidence="8">
    <location>
        <begin position="132"/>
        <end position="152"/>
    </location>
</feature>
<evidence type="ECO:0000256" key="4">
    <source>
        <dbReference type="ARBA" id="ARBA00022692"/>
    </source>
</evidence>
<comment type="function">
    <text evidence="8">May act as a component of the auxin efflux carrier.</text>
</comment>
<feature type="transmembrane region" description="Helical" evidence="8">
    <location>
        <begin position="370"/>
        <end position="391"/>
    </location>
</feature>
<evidence type="ECO:0000256" key="2">
    <source>
        <dbReference type="ARBA" id="ARBA00009177"/>
    </source>
</evidence>
<keyword evidence="6 8" id="KW-0472">Membrane</keyword>
<feature type="transmembrane region" description="Helical" evidence="8">
    <location>
        <begin position="48"/>
        <end position="69"/>
    </location>
</feature>
<gene>
    <name evidence="9" type="ORF">CITCOLO1_LOCUS18192</name>
</gene>
<keyword evidence="4 8" id="KW-0812">Transmembrane</keyword>
<evidence type="ECO:0000256" key="3">
    <source>
        <dbReference type="ARBA" id="ARBA00022448"/>
    </source>
</evidence>
<dbReference type="Pfam" id="PF03547">
    <property type="entry name" value="Mem_trans"/>
    <property type="match status" value="1"/>
</dbReference>
<name>A0ABP0Z2C3_9ROSI</name>
<dbReference type="Proteomes" id="UP001642487">
    <property type="component" value="Chromosome 7"/>
</dbReference>
<evidence type="ECO:0000256" key="7">
    <source>
        <dbReference type="ARBA" id="ARBA00023294"/>
    </source>
</evidence>
<feature type="transmembrane region" description="Helical" evidence="8">
    <location>
        <begin position="403"/>
        <end position="427"/>
    </location>
</feature>
<evidence type="ECO:0000313" key="9">
    <source>
        <dbReference type="EMBL" id="CAK9325916.1"/>
    </source>
</evidence>
<feature type="transmembrane region" description="Helical" evidence="8">
    <location>
        <begin position="7"/>
        <end position="28"/>
    </location>
</feature>
<dbReference type="InterPro" id="IPR004776">
    <property type="entry name" value="Mem_transp_PIN-like"/>
</dbReference>
<dbReference type="PANTHER" id="PTHR31752:SF66">
    <property type="entry name" value="AUXIN EFFLUX CARRIER COMPONENT 1B-RELATED"/>
    <property type="match status" value="1"/>
</dbReference>
<evidence type="ECO:0000256" key="1">
    <source>
        <dbReference type="ARBA" id="ARBA00004141"/>
    </source>
</evidence>
<evidence type="ECO:0000256" key="5">
    <source>
        <dbReference type="ARBA" id="ARBA00022989"/>
    </source>
</evidence>
<evidence type="ECO:0000313" key="10">
    <source>
        <dbReference type="Proteomes" id="UP001642487"/>
    </source>
</evidence>
<dbReference type="InterPro" id="IPR014024">
    <property type="entry name" value="Auxin_eff_plant"/>
</dbReference>
<keyword evidence="5 8" id="KW-1133">Transmembrane helix</keyword>
<evidence type="ECO:0000256" key="8">
    <source>
        <dbReference type="RuleBase" id="RU362108"/>
    </source>
</evidence>
<keyword evidence="7 8" id="KW-0927">Auxin signaling pathway</keyword>
<comment type="subcellular location">
    <subcellularLocation>
        <location evidence="1 8">Membrane</location>
        <topology evidence="1 8">Multi-pass membrane protein</topology>
    </subcellularLocation>
</comment>
<sequence>MIAGKDVVGILSAIVPMYFPLTIAYITVRWFNLFTAEQSAGISRFVRILAIPFLSFKVISSNNLLAIDLKLFAADSLQKLISLAALSLWKLLRRNASLDWMITLFSLSSLPNTLIIGLPMTTAMYGQESVSFMIQTLVFQNAIWINVLIVLFEYRAARLIVAAERSKLLAAEDQRRGGGECGLVDLSALTQVFPEKTEVSVVCVDGDGEIGSEVNGNGGFPAKEIHPADGGGGSRHLGRIMEAEKENNLRSEDTSSSKGKTSGMTKLVVYMLWKKIRRNPITYSSLIGIIWSLISFKYDIKLPTLLQRCVLMLSDTGQALSMFSLGIFMASQPNIIACSMSEAASALLVRFLVSPMLIAAISKLVNLHGIALHTAIIQAAFPQGVVSFVLAKEYDVYPNVLSTSVVVGMLIAFPIILSYYLLLGAIFK</sequence>
<evidence type="ECO:0000256" key="6">
    <source>
        <dbReference type="ARBA" id="ARBA00023136"/>
    </source>
</evidence>
<keyword evidence="3 8" id="KW-0813">Transport</keyword>
<keyword evidence="10" id="KW-1185">Reference proteome</keyword>
<proteinExistence type="inferred from homology"/>
<dbReference type="EMBL" id="OZ021741">
    <property type="protein sequence ID" value="CAK9325916.1"/>
    <property type="molecule type" value="Genomic_DNA"/>
</dbReference>
<accession>A0ABP0Z2C3</accession>